<dbReference type="InterPro" id="IPR041898">
    <property type="entry name" value="MAGE_WH1"/>
</dbReference>
<protein>
    <recommendedName>
        <fullName evidence="3">MAGE domain-containing protein</fullName>
    </recommendedName>
</protein>
<dbReference type="STRING" id="56216.A0A1A6H6D7"/>
<feature type="compositionally biased region" description="Basic and acidic residues" evidence="2">
    <location>
        <begin position="382"/>
        <end position="392"/>
    </location>
</feature>
<evidence type="ECO:0000256" key="1">
    <source>
        <dbReference type="ARBA" id="ARBA00084104"/>
    </source>
</evidence>
<feature type="compositionally biased region" description="Polar residues" evidence="2">
    <location>
        <begin position="115"/>
        <end position="127"/>
    </location>
</feature>
<feature type="region of interest" description="Disordered" evidence="2">
    <location>
        <begin position="382"/>
        <end position="406"/>
    </location>
</feature>
<sequence length="422" mass="46549">MTQQEVGLGLKLGDSSQAPKVLDFQPTLPPAATNHSHHAQGTEELQKYLISSPHCHLLLLTTTIMPRGQKSKARAREKRRQLQDEAQGLKDAQAKVEEKGESPSSSPHDSGDAVASTSTASFPQESKPQGKAPTVPAGKGVVTAGKGVAHGRSGKGAKGQRKQRPNCSKAAQSTESPLNDLLARKTGMLMQYLLFKYKMKQPVNKGDMLQIISRRFKEQFPEILKKASERIQLVFGLEVKQIKPNSSYYTLVSKLDPSTGTLATGLPFPKNGLLLPILGVIFLKGNRASEAEIWEFLNILGIYDGKVHIIFGEPRNLITKDLVKEKYLEYRKMPNSDPPAYEFLWGSRAMAEITKMKVLQFLAKVNERDPQSFPAHYEEALRDEEERARAEAVGRSGTTAKDKAESEVTPDAFVLVTSLEDC</sequence>
<dbReference type="InterPro" id="IPR002190">
    <property type="entry name" value="MHD_dom"/>
</dbReference>
<evidence type="ECO:0000313" key="4">
    <source>
        <dbReference type="EMBL" id="OBS73405.1"/>
    </source>
</evidence>
<dbReference type="Pfam" id="PF12440">
    <property type="entry name" value="MAGE_N"/>
    <property type="match status" value="1"/>
</dbReference>
<feature type="compositionally biased region" description="Low complexity" evidence="2">
    <location>
        <begin position="134"/>
        <end position="147"/>
    </location>
</feature>
<feature type="compositionally biased region" description="Basic and acidic residues" evidence="2">
    <location>
        <begin position="92"/>
        <end position="101"/>
    </location>
</feature>
<dbReference type="PANTHER" id="PTHR11736">
    <property type="entry name" value="MELANOMA-ASSOCIATED ANTIGEN MAGE ANTIGEN"/>
    <property type="match status" value="1"/>
</dbReference>
<dbReference type="FunFam" id="1.10.10.1200:FF:000007">
    <property type="entry name" value="Melanoma-associated antigen C2"/>
    <property type="match status" value="1"/>
</dbReference>
<dbReference type="EMBL" id="LZPO01046802">
    <property type="protein sequence ID" value="OBS73405.1"/>
    <property type="molecule type" value="Genomic_DNA"/>
</dbReference>
<feature type="region of interest" description="Disordered" evidence="2">
    <location>
        <begin position="20"/>
        <end position="40"/>
    </location>
</feature>
<dbReference type="AlphaFoldDB" id="A0A1A6H6D7"/>
<dbReference type="OrthoDB" id="205198at2759"/>
<dbReference type="SMART" id="SM01373">
    <property type="entry name" value="MAGE"/>
    <property type="match status" value="1"/>
</dbReference>
<feature type="compositionally biased region" description="Basic residues" evidence="2">
    <location>
        <begin position="152"/>
        <end position="164"/>
    </location>
</feature>
<gene>
    <name evidence="4" type="ORF">A6R68_12013</name>
</gene>
<reference evidence="4 5" key="1">
    <citation type="submission" date="2016-06" db="EMBL/GenBank/DDBJ databases">
        <title>The Draft Genome Sequence and Annotation of the Desert Woodrat Neotoma lepida.</title>
        <authorList>
            <person name="Campbell M."/>
            <person name="Oakeson K.F."/>
            <person name="Yandell M."/>
            <person name="Halpert J.R."/>
            <person name="Dearing D."/>
        </authorList>
    </citation>
    <scope>NUCLEOTIDE SEQUENCE [LARGE SCALE GENOMIC DNA]</scope>
    <source>
        <strain evidence="4">417</strain>
        <tissue evidence="4">Liver</tissue>
    </source>
</reference>
<dbReference type="InterPro" id="IPR021072">
    <property type="entry name" value="MAGE_N"/>
</dbReference>
<dbReference type="InterPro" id="IPR041899">
    <property type="entry name" value="MAGE_WH2"/>
</dbReference>
<accession>A0A1A6H6D7</accession>
<dbReference type="PROSITE" id="PS50838">
    <property type="entry name" value="MAGE"/>
    <property type="match status" value="1"/>
</dbReference>
<dbReference type="Gene3D" id="1.10.10.1210">
    <property type="entry name" value="MAGE homology domain, winged helix WH2 motif"/>
    <property type="match status" value="1"/>
</dbReference>
<name>A0A1A6H6D7_NEOLE</name>
<organism evidence="4 5">
    <name type="scientific">Neotoma lepida</name>
    <name type="common">Desert woodrat</name>
    <dbReference type="NCBI Taxonomy" id="56216"/>
    <lineage>
        <taxon>Eukaryota</taxon>
        <taxon>Metazoa</taxon>
        <taxon>Chordata</taxon>
        <taxon>Craniata</taxon>
        <taxon>Vertebrata</taxon>
        <taxon>Euteleostomi</taxon>
        <taxon>Mammalia</taxon>
        <taxon>Eutheria</taxon>
        <taxon>Euarchontoglires</taxon>
        <taxon>Glires</taxon>
        <taxon>Rodentia</taxon>
        <taxon>Myomorpha</taxon>
        <taxon>Muroidea</taxon>
        <taxon>Cricetidae</taxon>
        <taxon>Neotominae</taxon>
        <taxon>Neotoma</taxon>
    </lineage>
</organism>
<evidence type="ECO:0000256" key="2">
    <source>
        <dbReference type="SAM" id="MobiDB-lite"/>
    </source>
</evidence>
<dbReference type="InterPro" id="IPR037445">
    <property type="entry name" value="MAGE"/>
</dbReference>
<dbReference type="GO" id="GO:0005634">
    <property type="term" value="C:nucleus"/>
    <property type="evidence" value="ECO:0007669"/>
    <property type="project" value="TreeGrafter"/>
</dbReference>
<comment type="caution">
    <text evidence="4">The sequence shown here is derived from an EMBL/GenBank/DDBJ whole genome shotgun (WGS) entry which is preliminary data.</text>
</comment>
<dbReference type="Pfam" id="PF01454">
    <property type="entry name" value="MAGE"/>
    <property type="match status" value="1"/>
</dbReference>
<evidence type="ECO:0000259" key="3">
    <source>
        <dbReference type="PROSITE" id="PS50838"/>
    </source>
</evidence>
<dbReference type="GO" id="GO:0000122">
    <property type="term" value="P:negative regulation of transcription by RNA polymerase II"/>
    <property type="evidence" value="ECO:0007669"/>
    <property type="project" value="TreeGrafter"/>
</dbReference>
<dbReference type="Proteomes" id="UP000092124">
    <property type="component" value="Unassembled WGS sequence"/>
</dbReference>
<feature type="compositionally biased region" description="Basic residues" evidence="2">
    <location>
        <begin position="69"/>
        <end position="79"/>
    </location>
</feature>
<dbReference type="PANTHER" id="PTHR11736:SF164">
    <property type="entry name" value="MELANOMA-ASSOCIATED ANTIGEN B1"/>
    <property type="match status" value="1"/>
</dbReference>
<feature type="region of interest" description="Disordered" evidence="2">
    <location>
        <begin position="68"/>
        <end position="179"/>
    </location>
</feature>
<evidence type="ECO:0000313" key="5">
    <source>
        <dbReference type="Proteomes" id="UP000092124"/>
    </source>
</evidence>
<feature type="compositionally biased region" description="Polar residues" evidence="2">
    <location>
        <begin position="165"/>
        <end position="177"/>
    </location>
</feature>
<dbReference type="SMART" id="SM01392">
    <property type="entry name" value="MAGE_N"/>
    <property type="match status" value="1"/>
</dbReference>
<dbReference type="Gene3D" id="1.10.10.1200">
    <property type="entry name" value="MAGE homology domain, winged helix WH1 motif"/>
    <property type="match status" value="1"/>
</dbReference>
<keyword evidence="5" id="KW-1185">Reference proteome</keyword>
<keyword evidence="1" id="KW-0825">Tumor antigen</keyword>
<proteinExistence type="predicted"/>
<dbReference type="FunFam" id="1.10.10.1210:FF:000001">
    <property type="entry name" value="melanoma-associated antigen D1"/>
    <property type="match status" value="1"/>
</dbReference>
<feature type="domain" description="MAGE" evidence="3">
    <location>
        <begin position="182"/>
        <end position="380"/>
    </location>
</feature>